<accession>A0A1X9N9R3</accession>
<organism evidence="1 2">
    <name type="scientific">Oceanicoccus sagamiensis</name>
    <dbReference type="NCBI Taxonomy" id="716816"/>
    <lineage>
        <taxon>Bacteria</taxon>
        <taxon>Pseudomonadati</taxon>
        <taxon>Pseudomonadota</taxon>
        <taxon>Gammaproteobacteria</taxon>
        <taxon>Cellvibrionales</taxon>
        <taxon>Spongiibacteraceae</taxon>
        <taxon>Oceanicoccus</taxon>
    </lineage>
</organism>
<keyword evidence="2" id="KW-1185">Reference proteome</keyword>
<evidence type="ECO:0000313" key="1">
    <source>
        <dbReference type="EMBL" id="ARN73921.1"/>
    </source>
</evidence>
<dbReference type="RefSeq" id="WP_085758047.1">
    <property type="nucleotide sequence ID" value="NZ_CP019343.1"/>
</dbReference>
<keyword evidence="1" id="KW-0489">Methyltransferase</keyword>
<dbReference type="InterPro" id="IPR029063">
    <property type="entry name" value="SAM-dependent_MTases_sf"/>
</dbReference>
<reference evidence="1 2" key="1">
    <citation type="submission" date="2016-11" db="EMBL/GenBank/DDBJ databases">
        <title>Trade-off between light-utilization and light-protection in marine flavobacteria.</title>
        <authorList>
            <person name="Kumagai Y."/>
        </authorList>
    </citation>
    <scope>NUCLEOTIDE SEQUENCE [LARGE SCALE GENOMIC DNA]</scope>
    <source>
        <strain evidence="1 2">NBRC 107125</strain>
    </source>
</reference>
<dbReference type="SUPFAM" id="SSF53335">
    <property type="entry name" value="S-adenosyl-L-methionine-dependent methyltransferases"/>
    <property type="match status" value="1"/>
</dbReference>
<keyword evidence="1" id="KW-0808">Transferase</keyword>
<evidence type="ECO:0000313" key="2">
    <source>
        <dbReference type="Proteomes" id="UP000193450"/>
    </source>
</evidence>
<dbReference type="GO" id="GO:0008168">
    <property type="term" value="F:methyltransferase activity"/>
    <property type="evidence" value="ECO:0007669"/>
    <property type="project" value="UniProtKB-KW"/>
</dbReference>
<dbReference type="Proteomes" id="UP000193450">
    <property type="component" value="Chromosome"/>
</dbReference>
<dbReference type="InterPro" id="IPR010342">
    <property type="entry name" value="DUF938"/>
</dbReference>
<dbReference type="KEGG" id="osg:BST96_07205"/>
<dbReference type="GO" id="GO:0032259">
    <property type="term" value="P:methylation"/>
    <property type="evidence" value="ECO:0007669"/>
    <property type="project" value="UniProtKB-KW"/>
</dbReference>
<proteinExistence type="predicted"/>
<dbReference type="PANTHER" id="PTHR20974:SF0">
    <property type="entry name" value="UPF0585 PROTEIN CG18661"/>
    <property type="match status" value="1"/>
</dbReference>
<dbReference type="Pfam" id="PF06080">
    <property type="entry name" value="DUF938"/>
    <property type="match status" value="1"/>
</dbReference>
<name>A0A1X9N9R3_9GAMM</name>
<dbReference type="STRING" id="716816.BST96_07205"/>
<dbReference type="OrthoDB" id="5563826at2"/>
<protein>
    <submittedName>
        <fullName evidence="1">Methylase</fullName>
    </submittedName>
</protein>
<dbReference type="PANTHER" id="PTHR20974">
    <property type="entry name" value="UPF0585 PROTEIN CG18661"/>
    <property type="match status" value="1"/>
</dbReference>
<dbReference type="EMBL" id="CP019343">
    <property type="protein sequence ID" value="ARN73921.1"/>
    <property type="molecule type" value="Genomic_DNA"/>
</dbReference>
<sequence length="198" mass="22612">MSMDRPFSQACENNKAVILDVLQRYFADTDYVLEIGSGTGQHAVYFAEHLPHLYWQPADQQEYIEGINSWLDWAQRDNILPPQVLDVNQPWPVATTPAIFSANTVHIMSWQEVERFFTGINHVLETGGIFCLYGPFNYEGKFTSESNANFEQWLKSRNPLSGIRDFEAVHSLAKEAGLSLLDDIAMPANNRCLVWQKQ</sequence>
<dbReference type="AlphaFoldDB" id="A0A1X9N9R3"/>
<dbReference type="Gene3D" id="3.40.50.150">
    <property type="entry name" value="Vaccinia Virus protein VP39"/>
    <property type="match status" value="1"/>
</dbReference>
<gene>
    <name evidence="1" type="ORF">BST96_07205</name>
</gene>